<reference evidence="1 2" key="1">
    <citation type="journal article" date="2019" name="Sci. Rep.">
        <title>Orb-weaving spider Araneus ventricosus genome elucidates the spidroin gene catalogue.</title>
        <authorList>
            <person name="Kono N."/>
            <person name="Nakamura H."/>
            <person name="Ohtoshi R."/>
            <person name="Moran D.A.P."/>
            <person name="Shinohara A."/>
            <person name="Yoshida Y."/>
            <person name="Fujiwara M."/>
            <person name="Mori M."/>
            <person name="Tomita M."/>
            <person name="Arakawa K."/>
        </authorList>
    </citation>
    <scope>NUCLEOTIDE SEQUENCE [LARGE SCALE GENOMIC DNA]</scope>
</reference>
<protein>
    <submittedName>
        <fullName evidence="1">Uncharacterized protein</fullName>
    </submittedName>
</protein>
<organism evidence="1 2">
    <name type="scientific">Araneus ventricosus</name>
    <name type="common">Orbweaver spider</name>
    <name type="synonym">Epeira ventricosa</name>
    <dbReference type="NCBI Taxonomy" id="182803"/>
    <lineage>
        <taxon>Eukaryota</taxon>
        <taxon>Metazoa</taxon>
        <taxon>Ecdysozoa</taxon>
        <taxon>Arthropoda</taxon>
        <taxon>Chelicerata</taxon>
        <taxon>Arachnida</taxon>
        <taxon>Araneae</taxon>
        <taxon>Araneomorphae</taxon>
        <taxon>Entelegynae</taxon>
        <taxon>Araneoidea</taxon>
        <taxon>Araneidae</taxon>
        <taxon>Araneus</taxon>
    </lineage>
</organism>
<name>A0A4Y2VIH9_ARAVE</name>
<keyword evidence="2" id="KW-1185">Reference proteome</keyword>
<accession>A0A4Y2VIH9</accession>
<comment type="caution">
    <text evidence="1">The sequence shown here is derived from an EMBL/GenBank/DDBJ whole genome shotgun (WGS) entry which is preliminary data.</text>
</comment>
<proteinExistence type="predicted"/>
<dbReference type="AlphaFoldDB" id="A0A4Y2VIH9"/>
<evidence type="ECO:0000313" key="2">
    <source>
        <dbReference type="Proteomes" id="UP000499080"/>
    </source>
</evidence>
<sequence>MSAILLSCYFLREDCPHQESVNEQIAECLPSYFLVIFSCAKYTKIMYLILDKIRQRIVCQSYGTSRLQRLKISGLLFGWVCVESLLIKDLNKNTPVFLHSCGFATANEAVSEVNDGIVIVLLIYKEVWQLQPRYNIEAVTFWNH</sequence>
<dbReference type="EMBL" id="BGPR01046490">
    <property type="protein sequence ID" value="GBO23440.1"/>
    <property type="molecule type" value="Genomic_DNA"/>
</dbReference>
<evidence type="ECO:0000313" key="1">
    <source>
        <dbReference type="EMBL" id="GBO23440.1"/>
    </source>
</evidence>
<gene>
    <name evidence="1" type="ORF">AVEN_161087_1</name>
</gene>
<dbReference type="Proteomes" id="UP000499080">
    <property type="component" value="Unassembled WGS sequence"/>
</dbReference>